<organism evidence="12 13">
    <name type="scientific">Gymnopus androsaceus JB14</name>
    <dbReference type="NCBI Taxonomy" id="1447944"/>
    <lineage>
        <taxon>Eukaryota</taxon>
        <taxon>Fungi</taxon>
        <taxon>Dikarya</taxon>
        <taxon>Basidiomycota</taxon>
        <taxon>Agaricomycotina</taxon>
        <taxon>Agaricomycetes</taxon>
        <taxon>Agaricomycetidae</taxon>
        <taxon>Agaricales</taxon>
        <taxon>Marasmiineae</taxon>
        <taxon>Omphalotaceae</taxon>
        <taxon>Gymnopus</taxon>
    </lineage>
</organism>
<keyword evidence="6" id="KW-0333">Golgi apparatus</keyword>
<keyword evidence="7" id="KW-0472">Membrane</keyword>
<feature type="compositionally biased region" description="Polar residues" evidence="9">
    <location>
        <begin position="15"/>
        <end position="31"/>
    </location>
</feature>
<dbReference type="GO" id="GO:0007030">
    <property type="term" value="P:Golgi organization"/>
    <property type="evidence" value="ECO:0007669"/>
    <property type="project" value="TreeGrafter"/>
</dbReference>
<accession>A0A6A4IC53</accession>
<evidence type="ECO:0000256" key="7">
    <source>
        <dbReference type="ARBA" id="ARBA00023136"/>
    </source>
</evidence>
<dbReference type="EMBL" id="ML769402">
    <property type="protein sequence ID" value="KAE9406374.1"/>
    <property type="molecule type" value="Genomic_DNA"/>
</dbReference>
<evidence type="ECO:0000313" key="13">
    <source>
        <dbReference type="Proteomes" id="UP000799118"/>
    </source>
</evidence>
<evidence type="ECO:0000256" key="2">
    <source>
        <dbReference type="ARBA" id="ARBA00009936"/>
    </source>
</evidence>
<dbReference type="Proteomes" id="UP000799118">
    <property type="component" value="Unassembled WGS sequence"/>
</dbReference>
<evidence type="ECO:0000259" key="11">
    <source>
        <dbReference type="Pfam" id="PF20671"/>
    </source>
</evidence>
<dbReference type="GO" id="GO:0005801">
    <property type="term" value="C:cis-Golgi network"/>
    <property type="evidence" value="ECO:0007669"/>
    <property type="project" value="InterPro"/>
</dbReference>
<feature type="domain" description="Conserved oligomeric Golgi complex subunit 3 N-terminal" evidence="10">
    <location>
        <begin position="179"/>
        <end position="331"/>
    </location>
</feature>
<dbReference type="GO" id="GO:0006891">
    <property type="term" value="P:intra-Golgi vesicle-mediated transport"/>
    <property type="evidence" value="ECO:0007669"/>
    <property type="project" value="TreeGrafter"/>
</dbReference>
<dbReference type="InterPro" id="IPR048685">
    <property type="entry name" value="COG3_C"/>
</dbReference>
<evidence type="ECO:0000256" key="5">
    <source>
        <dbReference type="ARBA" id="ARBA00022927"/>
    </source>
</evidence>
<dbReference type="GO" id="GO:0006886">
    <property type="term" value="P:intracellular protein transport"/>
    <property type="evidence" value="ECO:0007669"/>
    <property type="project" value="InterPro"/>
</dbReference>
<feature type="region of interest" description="Disordered" evidence="9">
    <location>
        <begin position="91"/>
        <end position="146"/>
    </location>
</feature>
<dbReference type="AlphaFoldDB" id="A0A6A4IC53"/>
<protein>
    <recommendedName>
        <fullName evidence="3">Conserved oligomeric Golgi complex subunit 3</fullName>
    </recommendedName>
    <alternativeName>
        <fullName evidence="8">Component of oligomeric Golgi complex 3</fullName>
    </alternativeName>
</protein>
<feature type="compositionally biased region" description="Polar residues" evidence="9">
    <location>
        <begin position="119"/>
        <end position="140"/>
    </location>
</feature>
<dbReference type="InterPro" id="IPR048320">
    <property type="entry name" value="COG3_N"/>
</dbReference>
<feature type="region of interest" description="Disordered" evidence="9">
    <location>
        <begin position="1"/>
        <end position="62"/>
    </location>
</feature>
<keyword evidence="4" id="KW-0813">Transport</keyword>
<evidence type="ECO:0000256" key="4">
    <source>
        <dbReference type="ARBA" id="ARBA00022448"/>
    </source>
</evidence>
<dbReference type="InterPro" id="IPR007265">
    <property type="entry name" value="COG_su3"/>
</dbReference>
<comment type="similarity">
    <text evidence="2">Belongs to the COG3 family.</text>
</comment>
<name>A0A6A4IC53_9AGAR</name>
<evidence type="ECO:0000256" key="6">
    <source>
        <dbReference type="ARBA" id="ARBA00023034"/>
    </source>
</evidence>
<evidence type="ECO:0000256" key="1">
    <source>
        <dbReference type="ARBA" id="ARBA00004395"/>
    </source>
</evidence>
<proteinExistence type="inferred from homology"/>
<reference evidence="12" key="1">
    <citation type="journal article" date="2019" name="Environ. Microbiol.">
        <title>Fungal ecological strategies reflected in gene transcription - a case study of two litter decomposers.</title>
        <authorList>
            <person name="Barbi F."/>
            <person name="Kohler A."/>
            <person name="Barry K."/>
            <person name="Baskaran P."/>
            <person name="Daum C."/>
            <person name="Fauchery L."/>
            <person name="Ihrmark K."/>
            <person name="Kuo A."/>
            <person name="LaButti K."/>
            <person name="Lipzen A."/>
            <person name="Morin E."/>
            <person name="Grigoriev I.V."/>
            <person name="Henrissat B."/>
            <person name="Lindahl B."/>
            <person name="Martin F."/>
        </authorList>
    </citation>
    <scope>NUCLEOTIDE SEQUENCE</scope>
    <source>
        <strain evidence="12">JB14</strain>
    </source>
</reference>
<dbReference type="Pfam" id="PF20671">
    <property type="entry name" value="COG3_C"/>
    <property type="match status" value="1"/>
</dbReference>
<dbReference type="OrthoDB" id="296793at2759"/>
<gene>
    <name evidence="12" type="ORF">BT96DRAFT_963501</name>
</gene>
<dbReference type="GO" id="GO:0000139">
    <property type="term" value="C:Golgi membrane"/>
    <property type="evidence" value="ECO:0007669"/>
    <property type="project" value="UniProtKB-SubCell"/>
</dbReference>
<evidence type="ECO:0000259" key="10">
    <source>
        <dbReference type="Pfam" id="PF04136"/>
    </source>
</evidence>
<dbReference type="PANTHER" id="PTHR13302">
    <property type="entry name" value="CONSERVED OLIGOMERIC GOLGI COMPLEX COMPONENT 3"/>
    <property type="match status" value="1"/>
</dbReference>
<evidence type="ECO:0000256" key="8">
    <source>
        <dbReference type="ARBA" id="ARBA00031339"/>
    </source>
</evidence>
<dbReference type="Pfam" id="PF04136">
    <property type="entry name" value="COG3_N"/>
    <property type="match status" value="1"/>
</dbReference>
<evidence type="ECO:0000313" key="12">
    <source>
        <dbReference type="EMBL" id="KAE9406374.1"/>
    </source>
</evidence>
<dbReference type="GO" id="GO:0017119">
    <property type="term" value="C:Golgi transport complex"/>
    <property type="evidence" value="ECO:0007669"/>
    <property type="project" value="TreeGrafter"/>
</dbReference>
<dbReference type="PANTHER" id="PTHR13302:SF8">
    <property type="entry name" value="CONSERVED OLIGOMERIC GOLGI COMPLEX SUBUNIT 3"/>
    <property type="match status" value="1"/>
</dbReference>
<feature type="domain" description="Conserved oligomeric Golgi complex subunit 3 C-terminal" evidence="11">
    <location>
        <begin position="354"/>
        <end position="753"/>
    </location>
</feature>
<comment type="subcellular location">
    <subcellularLocation>
        <location evidence="1">Golgi apparatus membrane</location>
        <topology evidence="1">Peripheral membrane protein</topology>
    </subcellularLocation>
</comment>
<keyword evidence="13" id="KW-1185">Reference proteome</keyword>
<keyword evidence="5" id="KW-0653">Protein transport</keyword>
<feature type="compositionally biased region" description="Basic and acidic residues" evidence="9">
    <location>
        <begin position="91"/>
        <end position="103"/>
    </location>
</feature>
<evidence type="ECO:0000256" key="3">
    <source>
        <dbReference type="ARBA" id="ARBA00020976"/>
    </source>
</evidence>
<sequence length="1045" mass="114787">MSRRGTTPNPLPLGSFTSPFAQFTSQNQQQPKGRPTTLAPRASPLARSPFGPGSASGLSVEEWETRTPLNDIQSRSVAAIKKASECAKFPDKFDQATTDRDVPSRPSTPLTRNRLLPSGFTTGTPGLTSRPGTPSRFGTQSSHKLHPKHPLHTLQQFYDWHALISRSVTHAQESHFRAHLDSVSSHIETCDLLISQIDLVDSEVTSMHSQWQGVEDGGRILKESSEGLLVERDTLLKLESELGERLDYFKELEYATRMLNAPVLEGPGGKGGKPLVMESEFLDMVERVVICIQWMEAHRHYREAEIYLLRFHQCLTRAMTLIKMYFIGSLRAVQADVGRRLGDKAVSSSAQTTHHLLYTRFRALTSPPSYSNTTPTHTPSSLRPLLLELEYRARTYPSEVGALLGECHAAYLATRKALVGPVVRAEVEGLVKGIDLASGAGSATSDVVELTRAGCSYIKQLCTDEFDLFKDFFTAGEDVLYNYLETLCDYLYDDLRPRILHEPRLTALCEVCTVLQALMVLDVDVYDDGDIHSANIDEGLGELELDLDLDPTLRTPRANGYSKPRLHISQLLQMILQDAQTRLFFKAQAVVQSDIRHYVTKDDDLAYPGKLLNAVGLGKSLLRDRANEKESFSQMWSRQLESTNSNGASLDNQETWFPTLQKTIWVLEQLHDFVNPAIFEDIAEEAIVLCQASLVAASENIVNSASSRGAESTATSDATAQTSELIARNTLLDGYLFLVRHLLILREVPARFGLGAEIADSLANTNTASLSGTGTQKTNIARSGSVTDTLASIFGGGSAASLLATFGVLSSDYGDTTTGRADGKRTIDNAKRSINQSLRLACENTIATCTTEVCEPLRMWVERVGAFSAASAFSKSDLKGSSSVASNLATSSTQSLGSKDVKGVPEWASPASANAVDQNFKKACEEKLLLAVRKTRLYLGGLEGLKDEIKSSDEADEVFHDGEKQPISSANASARTLANVLVQHVQERIGEEYAWFRDVIWGMSTDAAGAPAMYSEEQMKELKELRERILDQRTLKAMLNGITDD</sequence>
<evidence type="ECO:0000256" key="9">
    <source>
        <dbReference type="SAM" id="MobiDB-lite"/>
    </source>
</evidence>